<protein>
    <recommendedName>
        <fullName evidence="4">Protein-L-isoaspartate O-methyltransferase</fullName>
        <ecNumber evidence="3">2.1.1.77</ecNumber>
    </recommendedName>
    <alternativeName>
        <fullName evidence="11">L-isoaspartyl protein carboxyl methyltransferase</fullName>
    </alternativeName>
    <alternativeName>
        <fullName evidence="9">Protein L-isoaspartyl methyltransferase</fullName>
    </alternativeName>
    <alternativeName>
        <fullName evidence="10">Protein-beta-aspartate methyltransferase</fullName>
    </alternativeName>
</protein>
<dbReference type="EC" id="2.1.1.77" evidence="3"/>
<dbReference type="InterPro" id="IPR029063">
    <property type="entry name" value="SAM-dependent_MTases_sf"/>
</dbReference>
<dbReference type="PANTHER" id="PTHR11579:SF0">
    <property type="entry name" value="PROTEIN-L-ISOASPARTATE(D-ASPARTATE) O-METHYLTRANSFERASE"/>
    <property type="match status" value="1"/>
</dbReference>
<sequence length="374" mass="41167">MSTPRRLAEILQGKGVLSAQWKDAVENVPRHFFLPDRVEAGACVISRAGDPESWLAAVYDDVAITTQVNFGETTDEGDYRLPTSSSSMPSMMLQMLQMLDLLDVQDGQRVLELGAGTGWNAAWLAHRLGDEAVTSVDMDPVLVEQAVKNTQAAGYHPRLVCGDGDAGWPSSAPYERVLATYTVCEVPFAWVEQAPGGRIVAPWGGSFLSHSFAVLDVEDGSARGRFTGYPSFMRTRNHRPERGYLSGFIHHRDEAVRARSDLSPLAIAYDAEALFFVGLALPTAWYLPVEAEDDSGEVTVWFLADDRSSWAAADYSPSGEYWVTQYGPRRLWDEAQTAYVQWRAWGEPTRDQAGMTVDATGQSVWLGSPDHVIA</sequence>
<evidence type="ECO:0000256" key="3">
    <source>
        <dbReference type="ARBA" id="ARBA00011890"/>
    </source>
</evidence>
<evidence type="ECO:0000256" key="5">
    <source>
        <dbReference type="ARBA" id="ARBA00022490"/>
    </source>
</evidence>
<comment type="subcellular location">
    <subcellularLocation>
        <location evidence="1">Cytoplasm</location>
    </subcellularLocation>
</comment>
<proteinExistence type="inferred from homology"/>
<keyword evidence="7" id="KW-0808">Transferase</keyword>
<organism evidence="12">
    <name type="scientific">Streptomyces sp. NBC_00060</name>
    <dbReference type="NCBI Taxonomy" id="2975636"/>
    <lineage>
        <taxon>Bacteria</taxon>
        <taxon>Bacillati</taxon>
        <taxon>Actinomycetota</taxon>
        <taxon>Actinomycetes</taxon>
        <taxon>Kitasatosporales</taxon>
        <taxon>Streptomycetaceae</taxon>
        <taxon>Streptomyces</taxon>
    </lineage>
</organism>
<dbReference type="AlphaFoldDB" id="A0AAU2H9W3"/>
<dbReference type="GO" id="GO:0032259">
    <property type="term" value="P:methylation"/>
    <property type="evidence" value="ECO:0007669"/>
    <property type="project" value="UniProtKB-KW"/>
</dbReference>
<dbReference type="SUPFAM" id="SSF53335">
    <property type="entry name" value="S-adenosyl-L-methionine-dependent methyltransferases"/>
    <property type="match status" value="1"/>
</dbReference>
<keyword evidence="6 12" id="KW-0489">Methyltransferase</keyword>
<dbReference type="Gene3D" id="3.40.50.150">
    <property type="entry name" value="Vaccinia Virus protein VP39"/>
    <property type="match status" value="1"/>
</dbReference>
<evidence type="ECO:0000256" key="4">
    <source>
        <dbReference type="ARBA" id="ARBA00013346"/>
    </source>
</evidence>
<dbReference type="InterPro" id="IPR000682">
    <property type="entry name" value="PCMT"/>
</dbReference>
<evidence type="ECO:0000256" key="7">
    <source>
        <dbReference type="ARBA" id="ARBA00022679"/>
    </source>
</evidence>
<dbReference type="GO" id="GO:0004719">
    <property type="term" value="F:protein-L-isoaspartate (D-aspartate) O-methyltransferase activity"/>
    <property type="evidence" value="ECO:0007669"/>
    <property type="project" value="UniProtKB-EC"/>
</dbReference>
<comment type="similarity">
    <text evidence="2">Belongs to the methyltransferase superfamily. L-isoaspartyl/D-aspartyl protein methyltransferase family.</text>
</comment>
<dbReference type="Pfam" id="PF01135">
    <property type="entry name" value="PCMT"/>
    <property type="match status" value="1"/>
</dbReference>
<evidence type="ECO:0000256" key="1">
    <source>
        <dbReference type="ARBA" id="ARBA00004496"/>
    </source>
</evidence>
<dbReference type="GO" id="GO:0005737">
    <property type="term" value="C:cytoplasm"/>
    <property type="evidence" value="ECO:0007669"/>
    <property type="project" value="UniProtKB-SubCell"/>
</dbReference>
<evidence type="ECO:0000256" key="9">
    <source>
        <dbReference type="ARBA" id="ARBA00030757"/>
    </source>
</evidence>
<dbReference type="PANTHER" id="PTHR11579">
    <property type="entry name" value="PROTEIN-L-ISOASPARTATE O-METHYLTRANSFERASE"/>
    <property type="match status" value="1"/>
</dbReference>
<dbReference type="EMBL" id="CP108253">
    <property type="protein sequence ID" value="WTU44877.1"/>
    <property type="molecule type" value="Genomic_DNA"/>
</dbReference>
<keyword evidence="5" id="KW-0963">Cytoplasm</keyword>
<evidence type="ECO:0000313" key="12">
    <source>
        <dbReference type="EMBL" id="WTU44877.1"/>
    </source>
</evidence>
<accession>A0AAU2H9W3</accession>
<evidence type="ECO:0000256" key="10">
    <source>
        <dbReference type="ARBA" id="ARBA00031323"/>
    </source>
</evidence>
<evidence type="ECO:0000256" key="11">
    <source>
        <dbReference type="ARBA" id="ARBA00031350"/>
    </source>
</evidence>
<evidence type="ECO:0000256" key="2">
    <source>
        <dbReference type="ARBA" id="ARBA00005369"/>
    </source>
</evidence>
<evidence type="ECO:0000256" key="8">
    <source>
        <dbReference type="ARBA" id="ARBA00022691"/>
    </source>
</evidence>
<gene>
    <name evidence="12" type="ORF">OHV25_37500</name>
</gene>
<name>A0AAU2H9W3_9ACTN</name>
<evidence type="ECO:0000256" key="6">
    <source>
        <dbReference type="ARBA" id="ARBA00022603"/>
    </source>
</evidence>
<keyword evidence="8" id="KW-0949">S-adenosyl-L-methionine</keyword>
<reference evidence="12" key="1">
    <citation type="submission" date="2022-10" db="EMBL/GenBank/DDBJ databases">
        <title>The complete genomes of actinobacterial strains from the NBC collection.</title>
        <authorList>
            <person name="Joergensen T.S."/>
            <person name="Alvarez Arevalo M."/>
            <person name="Sterndorff E.B."/>
            <person name="Faurdal D."/>
            <person name="Vuksanovic O."/>
            <person name="Mourched A.-S."/>
            <person name="Charusanti P."/>
            <person name="Shaw S."/>
            <person name="Blin K."/>
            <person name="Weber T."/>
        </authorList>
    </citation>
    <scope>NUCLEOTIDE SEQUENCE</scope>
    <source>
        <strain evidence="12">NBC_00060</strain>
    </source>
</reference>
<dbReference type="CDD" id="cd02440">
    <property type="entry name" value="AdoMet_MTases"/>
    <property type="match status" value="1"/>
</dbReference>